<reference evidence="1" key="1">
    <citation type="journal article" date="2022" name="Int. J. Mol. Sci.">
        <title>Draft Genome of Tanacetum Coccineum: Genomic Comparison of Closely Related Tanacetum-Family Plants.</title>
        <authorList>
            <person name="Yamashiro T."/>
            <person name="Shiraishi A."/>
            <person name="Nakayama K."/>
            <person name="Satake H."/>
        </authorList>
    </citation>
    <scope>NUCLEOTIDE SEQUENCE</scope>
</reference>
<organism evidence="1 2">
    <name type="scientific">Tanacetum coccineum</name>
    <dbReference type="NCBI Taxonomy" id="301880"/>
    <lineage>
        <taxon>Eukaryota</taxon>
        <taxon>Viridiplantae</taxon>
        <taxon>Streptophyta</taxon>
        <taxon>Embryophyta</taxon>
        <taxon>Tracheophyta</taxon>
        <taxon>Spermatophyta</taxon>
        <taxon>Magnoliopsida</taxon>
        <taxon>eudicotyledons</taxon>
        <taxon>Gunneridae</taxon>
        <taxon>Pentapetalae</taxon>
        <taxon>asterids</taxon>
        <taxon>campanulids</taxon>
        <taxon>Asterales</taxon>
        <taxon>Asteraceae</taxon>
        <taxon>Asteroideae</taxon>
        <taxon>Anthemideae</taxon>
        <taxon>Anthemidinae</taxon>
        <taxon>Tanacetum</taxon>
    </lineage>
</organism>
<dbReference type="PANTHER" id="PTHR45835">
    <property type="entry name" value="YALI0A06105P"/>
    <property type="match status" value="1"/>
</dbReference>
<dbReference type="EMBL" id="BQNB010013198">
    <property type="protein sequence ID" value="GJT13055.1"/>
    <property type="molecule type" value="Genomic_DNA"/>
</dbReference>
<dbReference type="Gene3D" id="3.30.420.10">
    <property type="entry name" value="Ribonuclease H-like superfamily/Ribonuclease H"/>
    <property type="match status" value="1"/>
</dbReference>
<name>A0ABQ5BDY7_9ASTR</name>
<proteinExistence type="predicted"/>
<dbReference type="InterPro" id="IPR012337">
    <property type="entry name" value="RNaseH-like_sf"/>
</dbReference>
<comment type="caution">
    <text evidence="1">The sequence shown here is derived from an EMBL/GenBank/DDBJ whole genome shotgun (WGS) entry which is preliminary data.</text>
</comment>
<dbReference type="Proteomes" id="UP001151760">
    <property type="component" value="Unassembled WGS sequence"/>
</dbReference>
<dbReference type="SUPFAM" id="SSF53098">
    <property type="entry name" value="Ribonuclease H-like"/>
    <property type="match status" value="1"/>
</dbReference>
<dbReference type="InterPro" id="IPR036397">
    <property type="entry name" value="RNaseH_sf"/>
</dbReference>
<sequence>MNEAHTTKYSVHPGADKIQSRTSETLRIALMARDIREEMGEDHYGLPNREDYKMEIFARLYLNEIVARHGVPVSIISDRDRNWDTHLPLVEFSYNNGYHQSVNCAPFEALYRRRCRLGKAIRPTVVTQFELTLLSDLFCKWAIRTGTKAICLSTLEGDLTSFTRRFDLFEQGIRWFDDKASGDLIEFVRRFDRGFGQFDRNFRQFDYGLGFVERCTTTSWQLGSKERPPMLATGRYAQSKPTTITQEAVLEHTIPETYENTTLEKHAYIDAEAEAIHMMLSEIGDDIYSIVDAYTIAKEMWIAIERLQLGESLNKQDVKTNLFWEFGKFNLRDGELIESYYSRFYKDQYHNEVNEIRAEKIDKNANPLVLVAATQQESGSSTIWDIVFQLQGFRHFAKEYKKPKQAKDYLYHKEKMMLCKQKEKGMPLSAEQDEWIHDTDEEPDEQELEAHYMYMAKI</sequence>
<reference evidence="1" key="2">
    <citation type="submission" date="2022-01" db="EMBL/GenBank/DDBJ databases">
        <authorList>
            <person name="Yamashiro T."/>
            <person name="Shiraishi A."/>
            <person name="Satake H."/>
            <person name="Nakayama K."/>
        </authorList>
    </citation>
    <scope>NUCLEOTIDE SEQUENCE</scope>
</reference>
<evidence type="ECO:0000313" key="2">
    <source>
        <dbReference type="Proteomes" id="UP001151760"/>
    </source>
</evidence>
<dbReference type="PANTHER" id="PTHR45835:SF99">
    <property type="entry name" value="CHROMO DOMAIN-CONTAINING PROTEIN-RELATED"/>
    <property type="match status" value="1"/>
</dbReference>
<keyword evidence="2" id="KW-1185">Reference proteome</keyword>
<accession>A0ABQ5BDY7</accession>
<gene>
    <name evidence="1" type="ORF">Tco_0860097</name>
</gene>
<protein>
    <submittedName>
        <fullName evidence="1">Retrovirus-related pol polyprotein from transposon TNT 1-94</fullName>
    </submittedName>
</protein>
<evidence type="ECO:0000313" key="1">
    <source>
        <dbReference type="EMBL" id="GJT13055.1"/>
    </source>
</evidence>